<dbReference type="EnsemblFungi" id="PTTG_30595-t43_1">
    <property type="protein sequence ID" value="PTTG_30595-t43_1-p1"/>
    <property type="gene ID" value="PTTG_30595"/>
</dbReference>
<dbReference type="InterPro" id="IPR054722">
    <property type="entry name" value="PolX-like_BBD"/>
</dbReference>
<feature type="domain" description="CCHC-type" evidence="4">
    <location>
        <begin position="19"/>
        <end position="35"/>
    </location>
</feature>
<dbReference type="OrthoDB" id="2506726at2759"/>
<dbReference type="SMART" id="SM00343">
    <property type="entry name" value="ZnF_C2HC"/>
    <property type="match status" value="1"/>
</dbReference>
<keyword evidence="2" id="KW-0863">Zinc-finger</keyword>
<evidence type="ECO:0000256" key="2">
    <source>
        <dbReference type="PROSITE-ProRule" id="PRU00047"/>
    </source>
</evidence>
<keyword evidence="2" id="KW-0479">Metal-binding</keyword>
<dbReference type="Pfam" id="PF00098">
    <property type="entry name" value="zf-CCHC"/>
    <property type="match status" value="1"/>
</dbReference>
<evidence type="ECO:0000313" key="6">
    <source>
        <dbReference type="EnsemblFungi" id="PTTG_30595-t43_1-p1"/>
    </source>
</evidence>
<evidence type="ECO:0000256" key="1">
    <source>
        <dbReference type="ARBA" id="ARBA00022664"/>
    </source>
</evidence>
<dbReference type="Pfam" id="PF22936">
    <property type="entry name" value="Pol_BBD"/>
    <property type="match status" value="1"/>
</dbReference>
<dbReference type="SUPFAM" id="SSF57756">
    <property type="entry name" value="Retrovirus zinc finger-like domains"/>
    <property type="match status" value="1"/>
</dbReference>
<organism evidence="5">
    <name type="scientific">Puccinia triticina (isolate 1-1 / race 1 (BBBD))</name>
    <name type="common">Brown leaf rust fungus</name>
    <dbReference type="NCBI Taxonomy" id="630390"/>
    <lineage>
        <taxon>Eukaryota</taxon>
        <taxon>Fungi</taxon>
        <taxon>Dikarya</taxon>
        <taxon>Basidiomycota</taxon>
        <taxon>Pucciniomycotina</taxon>
        <taxon>Pucciniomycetes</taxon>
        <taxon>Pucciniales</taxon>
        <taxon>Pucciniaceae</taxon>
        <taxon>Puccinia</taxon>
    </lineage>
</organism>
<reference evidence="6 7" key="3">
    <citation type="journal article" date="2017" name="G3 (Bethesda)">
        <title>Comparative analysis highlights variable genome content of wheat rusts and divergence of the mating loci.</title>
        <authorList>
            <person name="Cuomo C.A."/>
            <person name="Bakkeren G."/>
            <person name="Khalil H.B."/>
            <person name="Panwar V."/>
            <person name="Joly D."/>
            <person name="Linning R."/>
            <person name="Sakthikumar S."/>
            <person name="Song X."/>
            <person name="Adiconis X."/>
            <person name="Fan L."/>
            <person name="Goldberg J.M."/>
            <person name="Levin J.Z."/>
            <person name="Young S."/>
            <person name="Zeng Q."/>
            <person name="Anikster Y."/>
            <person name="Bruce M."/>
            <person name="Wang M."/>
            <person name="Yin C."/>
            <person name="McCallum B."/>
            <person name="Szabo L.J."/>
            <person name="Hulbert S."/>
            <person name="Chen X."/>
            <person name="Fellers J.P."/>
        </authorList>
    </citation>
    <scope>NUCLEOTIDE SEQUENCE</scope>
    <source>
        <strain evidence="7">Isolate 1-1 / race 1 (BBBD)</strain>
        <strain evidence="6">isolate 1-1 / race 1 (BBBD)</strain>
    </source>
</reference>
<evidence type="ECO:0000313" key="5">
    <source>
        <dbReference type="EMBL" id="OAV85346.1"/>
    </source>
</evidence>
<dbReference type="VEuPathDB" id="FungiDB:PTTG_30595"/>
<keyword evidence="7" id="KW-1185">Reference proteome</keyword>
<dbReference type="GO" id="GO:0003676">
    <property type="term" value="F:nucleic acid binding"/>
    <property type="evidence" value="ECO:0007669"/>
    <property type="project" value="InterPro"/>
</dbReference>
<reference evidence="6" key="4">
    <citation type="submission" date="2025-05" db="UniProtKB">
        <authorList>
            <consortium name="EnsemblFungi"/>
        </authorList>
    </citation>
    <scope>IDENTIFICATION</scope>
    <source>
        <strain evidence="6">isolate 1-1 / race 1 (BBBD)</strain>
    </source>
</reference>
<dbReference type="InterPro" id="IPR001878">
    <property type="entry name" value="Znf_CCHC"/>
</dbReference>
<dbReference type="GO" id="GO:0006397">
    <property type="term" value="P:mRNA processing"/>
    <property type="evidence" value="ECO:0007669"/>
    <property type="project" value="UniProtKB-KW"/>
</dbReference>
<evidence type="ECO:0000256" key="3">
    <source>
        <dbReference type="SAM" id="MobiDB-lite"/>
    </source>
</evidence>
<sequence>VDEEDWVDALDFYALTAHKCFQCGGENHYARNCPEGKKAGTANRRTGQAIGTIVGTIYGHLPSGMAVDSTRFPRADFRQAMNPPSRNQQHARQLADHYRPQYQAASRANSQATQQSNPTSTSSARGGVTAQVVEVNGLPDDLDDLDFHSMALGEDLVSEVAIFDTGASHGFTGSKYLLHDFRSLPKPIGVSVATNGPGSSITGMGNLKFQVPDGSVIVLRQVLYCEQAKTTLISMAALRKANALVAYDNAADAFQISRATGERLFDCVFEPTKNQWCMPYPMIRADSAISRLPLN</sequence>
<dbReference type="PROSITE" id="PS50158">
    <property type="entry name" value="ZF_CCHC"/>
    <property type="match status" value="1"/>
</dbReference>
<keyword evidence="2" id="KW-0862">Zinc</keyword>
<proteinExistence type="predicted"/>
<reference evidence="5" key="1">
    <citation type="submission" date="2009-11" db="EMBL/GenBank/DDBJ databases">
        <authorList>
            <consortium name="The Broad Institute Genome Sequencing Platform"/>
            <person name="Ward D."/>
            <person name="Feldgarden M."/>
            <person name="Earl A."/>
            <person name="Young S.K."/>
            <person name="Zeng Q."/>
            <person name="Koehrsen M."/>
            <person name="Alvarado L."/>
            <person name="Berlin A."/>
            <person name="Bochicchio J."/>
            <person name="Borenstein D."/>
            <person name="Chapman S.B."/>
            <person name="Chen Z."/>
            <person name="Engels R."/>
            <person name="Freedman E."/>
            <person name="Gellesch M."/>
            <person name="Goldberg J."/>
            <person name="Griggs A."/>
            <person name="Gujja S."/>
            <person name="Heilman E."/>
            <person name="Heiman D."/>
            <person name="Hepburn T."/>
            <person name="Howarth C."/>
            <person name="Jen D."/>
            <person name="Larson L."/>
            <person name="Lewis B."/>
            <person name="Mehta T."/>
            <person name="Park D."/>
            <person name="Pearson M."/>
            <person name="Roberts A."/>
            <person name="Saif S."/>
            <person name="Shea T."/>
            <person name="Shenoy N."/>
            <person name="Sisk P."/>
            <person name="Stolte C."/>
            <person name="Sykes S."/>
            <person name="Thomson T."/>
            <person name="Walk T."/>
            <person name="White J."/>
            <person name="Yandava C."/>
            <person name="Izard J."/>
            <person name="Baranova O.V."/>
            <person name="Blanton J.M."/>
            <person name="Tanner A.C."/>
            <person name="Dewhirst F.E."/>
            <person name="Haas B."/>
            <person name="Nusbaum C."/>
            <person name="Birren B."/>
        </authorList>
    </citation>
    <scope>NUCLEOTIDE SEQUENCE [LARGE SCALE GENOMIC DNA]</scope>
    <source>
        <strain evidence="5">1-1 BBBD Race 1</strain>
    </source>
</reference>
<gene>
    <name evidence="5" type="ORF">PTTG_30595</name>
</gene>
<keyword evidence="1" id="KW-0507">mRNA processing</keyword>
<dbReference type="Proteomes" id="UP000005240">
    <property type="component" value="Unassembled WGS sequence"/>
</dbReference>
<feature type="non-terminal residue" evidence="5">
    <location>
        <position position="295"/>
    </location>
</feature>
<dbReference type="AlphaFoldDB" id="A0A180FY56"/>
<protein>
    <submittedName>
        <fullName evidence="6">CCHC-type domain-containing protein</fullName>
    </submittedName>
</protein>
<dbReference type="InterPro" id="IPR036875">
    <property type="entry name" value="Znf_CCHC_sf"/>
</dbReference>
<feature type="non-terminal residue" evidence="5">
    <location>
        <position position="1"/>
    </location>
</feature>
<dbReference type="Gene3D" id="4.10.60.10">
    <property type="entry name" value="Zinc finger, CCHC-type"/>
    <property type="match status" value="1"/>
</dbReference>
<dbReference type="STRING" id="630390.A0A180FY56"/>
<reference evidence="5" key="2">
    <citation type="submission" date="2016-05" db="EMBL/GenBank/DDBJ databases">
        <title>Comparative analysis highlights variable genome content of wheat rusts and divergence of the mating loci.</title>
        <authorList>
            <person name="Cuomo C.A."/>
            <person name="Bakkeren G."/>
            <person name="Szabo L."/>
            <person name="Khalil H."/>
            <person name="Joly D."/>
            <person name="Goldberg J."/>
            <person name="Young S."/>
            <person name="Zeng Q."/>
            <person name="Fellers J."/>
        </authorList>
    </citation>
    <scope>NUCLEOTIDE SEQUENCE [LARGE SCALE GENOMIC DNA]</scope>
    <source>
        <strain evidence="5">1-1 BBBD Race 1</strain>
    </source>
</reference>
<dbReference type="EMBL" id="ADAS02004861">
    <property type="protein sequence ID" value="OAV85346.1"/>
    <property type="molecule type" value="Genomic_DNA"/>
</dbReference>
<feature type="compositionally biased region" description="Polar residues" evidence="3">
    <location>
        <begin position="103"/>
        <end position="124"/>
    </location>
</feature>
<evidence type="ECO:0000259" key="4">
    <source>
        <dbReference type="PROSITE" id="PS50158"/>
    </source>
</evidence>
<evidence type="ECO:0000313" key="7">
    <source>
        <dbReference type="Proteomes" id="UP000005240"/>
    </source>
</evidence>
<feature type="region of interest" description="Disordered" evidence="3">
    <location>
        <begin position="101"/>
        <end position="127"/>
    </location>
</feature>
<name>A0A180FY56_PUCT1</name>
<accession>A0A180FY56</accession>
<dbReference type="GO" id="GO:0008270">
    <property type="term" value="F:zinc ion binding"/>
    <property type="evidence" value="ECO:0007669"/>
    <property type="project" value="UniProtKB-KW"/>
</dbReference>